<dbReference type="SUPFAM" id="SSF54523">
    <property type="entry name" value="Pili subunits"/>
    <property type="match status" value="1"/>
</dbReference>
<keyword evidence="5 6" id="KW-0472">Membrane</keyword>
<dbReference type="NCBIfam" id="TIGR02532">
    <property type="entry name" value="IV_pilin_GFxxxE"/>
    <property type="match status" value="1"/>
</dbReference>
<evidence type="ECO:0000313" key="8">
    <source>
        <dbReference type="Proteomes" id="UP000177691"/>
    </source>
</evidence>
<sequence length="162" mass="17219">MKKLIANHQGFTLIELLIVISIIGILSSMVVVSLNDARAKARDAKRLSDVRQMANVLAIAATEGTRPLDLAGCNAASAEKNVRSCTGPESVANALKLFSDPSVINPDDPSAICRAGASSPCQYSLNIGSTNVANAQIYFYLETNIAGWTARLHAIDIEGQVY</sequence>
<evidence type="ECO:0000313" key="7">
    <source>
        <dbReference type="EMBL" id="OGF18435.1"/>
    </source>
</evidence>
<dbReference type="PROSITE" id="PS00409">
    <property type="entry name" value="PROKAR_NTER_METHYL"/>
    <property type="match status" value="1"/>
</dbReference>
<comment type="subcellular location">
    <subcellularLocation>
        <location evidence="1">Membrane</location>
        <topology evidence="1">Single-pass membrane protein</topology>
    </subcellularLocation>
</comment>
<dbReference type="AlphaFoldDB" id="A0A1F5RVI9"/>
<comment type="caution">
    <text evidence="7">The sequence shown here is derived from an EMBL/GenBank/DDBJ whole genome shotgun (WGS) entry which is preliminary data.</text>
</comment>
<feature type="transmembrane region" description="Helical" evidence="6">
    <location>
        <begin position="12"/>
        <end position="34"/>
    </location>
</feature>
<dbReference type="GO" id="GO:0016020">
    <property type="term" value="C:membrane"/>
    <property type="evidence" value="ECO:0007669"/>
    <property type="project" value="UniProtKB-SubCell"/>
</dbReference>
<protein>
    <recommendedName>
        <fullName evidence="9">Type II secretion system protein GspH</fullName>
    </recommendedName>
</protein>
<organism evidence="7 8">
    <name type="scientific">Candidatus Falkowbacteria bacterium RIFCSPHIGHO2_02_FULL_45_15</name>
    <dbReference type="NCBI Taxonomy" id="1797987"/>
    <lineage>
        <taxon>Bacteria</taxon>
        <taxon>Candidatus Falkowiibacteriota</taxon>
    </lineage>
</organism>
<dbReference type="Pfam" id="PF07963">
    <property type="entry name" value="N_methyl"/>
    <property type="match status" value="1"/>
</dbReference>
<keyword evidence="2" id="KW-0488">Methylation</keyword>
<evidence type="ECO:0000256" key="1">
    <source>
        <dbReference type="ARBA" id="ARBA00004167"/>
    </source>
</evidence>
<evidence type="ECO:0008006" key="9">
    <source>
        <dbReference type="Google" id="ProtNLM"/>
    </source>
</evidence>
<evidence type="ECO:0000256" key="4">
    <source>
        <dbReference type="ARBA" id="ARBA00022989"/>
    </source>
</evidence>
<evidence type="ECO:0000256" key="5">
    <source>
        <dbReference type="ARBA" id="ARBA00023136"/>
    </source>
</evidence>
<dbReference type="Gene3D" id="3.30.700.10">
    <property type="entry name" value="Glycoprotein, Type 4 Pilin"/>
    <property type="match status" value="1"/>
</dbReference>
<dbReference type="EMBL" id="MFFU01000045">
    <property type="protein sequence ID" value="OGF18435.1"/>
    <property type="molecule type" value="Genomic_DNA"/>
</dbReference>
<keyword evidence="4 6" id="KW-1133">Transmembrane helix</keyword>
<accession>A0A1F5RVI9</accession>
<evidence type="ECO:0000256" key="6">
    <source>
        <dbReference type="SAM" id="Phobius"/>
    </source>
</evidence>
<gene>
    <name evidence="7" type="ORF">A3D54_00450</name>
</gene>
<dbReference type="Proteomes" id="UP000177691">
    <property type="component" value="Unassembled WGS sequence"/>
</dbReference>
<dbReference type="InterPro" id="IPR045584">
    <property type="entry name" value="Pilin-like"/>
</dbReference>
<dbReference type="PANTHER" id="PTHR30093:SF44">
    <property type="entry name" value="TYPE II SECRETION SYSTEM CORE PROTEIN G"/>
    <property type="match status" value="1"/>
</dbReference>
<evidence type="ECO:0000256" key="3">
    <source>
        <dbReference type="ARBA" id="ARBA00022692"/>
    </source>
</evidence>
<name>A0A1F5RVI9_9BACT</name>
<keyword evidence="3 6" id="KW-0812">Transmembrane</keyword>
<proteinExistence type="predicted"/>
<evidence type="ECO:0000256" key="2">
    <source>
        <dbReference type="ARBA" id="ARBA00022481"/>
    </source>
</evidence>
<dbReference type="PANTHER" id="PTHR30093">
    <property type="entry name" value="GENERAL SECRETION PATHWAY PROTEIN G"/>
    <property type="match status" value="1"/>
</dbReference>
<reference evidence="7 8" key="1">
    <citation type="journal article" date="2016" name="Nat. Commun.">
        <title>Thousands of microbial genomes shed light on interconnected biogeochemical processes in an aquifer system.</title>
        <authorList>
            <person name="Anantharaman K."/>
            <person name="Brown C.T."/>
            <person name="Hug L.A."/>
            <person name="Sharon I."/>
            <person name="Castelle C.J."/>
            <person name="Probst A.J."/>
            <person name="Thomas B.C."/>
            <person name="Singh A."/>
            <person name="Wilkins M.J."/>
            <person name="Karaoz U."/>
            <person name="Brodie E.L."/>
            <person name="Williams K.H."/>
            <person name="Hubbard S.S."/>
            <person name="Banfield J.F."/>
        </authorList>
    </citation>
    <scope>NUCLEOTIDE SEQUENCE [LARGE SCALE GENOMIC DNA]</scope>
</reference>
<dbReference type="InterPro" id="IPR012902">
    <property type="entry name" value="N_methyl_site"/>
</dbReference>